<protein>
    <submittedName>
        <fullName evidence="1">Type I-E CRISPR-associated protein Cse1/CasA</fullName>
    </submittedName>
</protein>
<evidence type="ECO:0000313" key="2">
    <source>
        <dbReference type="Proteomes" id="UP000248259"/>
    </source>
</evidence>
<dbReference type="EMBL" id="QKOE01000009">
    <property type="protein sequence ID" value="PZA15982.1"/>
    <property type="molecule type" value="Genomic_DNA"/>
</dbReference>
<reference evidence="1 2" key="1">
    <citation type="submission" date="2018-06" db="EMBL/GenBank/DDBJ databases">
        <title>Azoarcus communis strain SWub3 genome.</title>
        <authorList>
            <person name="Zorraquino Salvo V."/>
            <person name="Toubiana D."/>
            <person name="Blumwald E."/>
        </authorList>
    </citation>
    <scope>NUCLEOTIDE SEQUENCE [LARGE SCALE GENOMIC DNA]</scope>
    <source>
        <strain evidence="1 2">SWub3</strain>
    </source>
</reference>
<accession>A0A323USF9</accession>
<dbReference type="AlphaFoldDB" id="A0A323USF9"/>
<proteinExistence type="predicted"/>
<dbReference type="Proteomes" id="UP000248259">
    <property type="component" value="Unassembled WGS sequence"/>
</dbReference>
<dbReference type="OrthoDB" id="5392377at2"/>
<keyword evidence="2" id="KW-1185">Reference proteome</keyword>
<gene>
    <name evidence="1" type="primary">casA</name>
    <name evidence="1" type="ORF">DNK49_13215</name>
</gene>
<organism evidence="1 2">
    <name type="scientific">Parazoarcus communis SWub3 = DSM 12120</name>
    <dbReference type="NCBI Taxonomy" id="1121029"/>
    <lineage>
        <taxon>Bacteria</taxon>
        <taxon>Pseudomonadati</taxon>
        <taxon>Pseudomonadota</taxon>
        <taxon>Betaproteobacteria</taxon>
        <taxon>Rhodocyclales</taxon>
        <taxon>Zoogloeaceae</taxon>
        <taxon>Parazoarcus</taxon>
    </lineage>
</organism>
<dbReference type="CDD" id="cd09729">
    <property type="entry name" value="Cse1_I-E"/>
    <property type="match status" value="1"/>
</dbReference>
<sequence>MFRTGAGMNLIEDHWMPVRRRDGSRDWIAPTQLSAPDIVAFDADRADFNGALMQFAIGLLQTTAPIESPTAWRQLLTTPPDAQTLRDWFAPVAEAFELDSDGPRFMQDATLASEASALNPVSALLIESPGENALRNNSDHFVKRGRLDGICPDCAAIALFTLQTNAPAGGVGYRTGLRGGGPLTTLLLHQSPTSLWQDVWLNVIERPQHLERCGDASRNSAQFRFPWLTDVASLQPSGELAPAQVHPDHIFWATPRRIRLDFDNVAHGACDMCGRESDRLIRQFTAKNYGLNYKGAWDHPLSPYYEVKGEWLPLHPQPSGIGYRHWLAWVLGQADAKNKQRPARIVTHALEWRRRQLGGALRLWAFGYDMDNMKARCWYESNLPLYGLGECASKEALKSVSATVETRLAGAQQSVFYLRSAVKAAWFGGDARGDFSAIDAEFWQRTETAFYTQLRQCIEAVRQDESADPDTLESRQAWHHALRSAALDLFDTTFVGAGPIERQKPRRVAEAHRQLVNSLNGKKMREVLRLPAADKPAAGRGKPATADV</sequence>
<dbReference type="Pfam" id="PF09481">
    <property type="entry name" value="CRISPR_Cse1"/>
    <property type="match status" value="1"/>
</dbReference>
<dbReference type="NCBIfam" id="TIGR02547">
    <property type="entry name" value="casA_cse1"/>
    <property type="match status" value="1"/>
</dbReference>
<name>A0A323USF9_9RHOO</name>
<evidence type="ECO:0000313" key="1">
    <source>
        <dbReference type="EMBL" id="PZA15982.1"/>
    </source>
</evidence>
<comment type="caution">
    <text evidence="1">The sequence shown here is derived from an EMBL/GenBank/DDBJ whole genome shotgun (WGS) entry which is preliminary data.</text>
</comment>
<dbReference type="InterPro" id="IPR013381">
    <property type="entry name" value="CRISPR-assoc_prot_Cse1"/>
</dbReference>